<dbReference type="PANTHER" id="PTHR40254">
    <property type="entry name" value="BLR0577 PROTEIN"/>
    <property type="match status" value="1"/>
</dbReference>
<reference evidence="2" key="1">
    <citation type="submission" date="2021-11" db="EMBL/GenBank/DDBJ databases">
        <title>Genome sequence.</title>
        <authorList>
            <person name="Sun Q."/>
        </authorList>
    </citation>
    <scope>NUCLEOTIDE SEQUENCE</scope>
    <source>
        <strain evidence="2">JC740</strain>
    </source>
</reference>
<keyword evidence="3" id="KW-1185">Reference proteome</keyword>
<dbReference type="InterPro" id="IPR038732">
    <property type="entry name" value="HpyO/CreE_NAD-binding"/>
</dbReference>
<protein>
    <submittedName>
        <fullName evidence="2">FAD/NAD(P)-binding protein</fullName>
    </submittedName>
</protein>
<name>A0ABS8NEN2_9BACT</name>
<dbReference type="SUPFAM" id="SSF51905">
    <property type="entry name" value="FAD/NAD(P)-binding domain"/>
    <property type="match status" value="1"/>
</dbReference>
<dbReference type="Pfam" id="PF13454">
    <property type="entry name" value="NAD_binding_9"/>
    <property type="match status" value="1"/>
</dbReference>
<dbReference type="EMBL" id="JAJKFW010000014">
    <property type="protein sequence ID" value="MCC9641993.1"/>
    <property type="molecule type" value="Genomic_DNA"/>
</dbReference>
<dbReference type="PANTHER" id="PTHR40254:SF1">
    <property type="entry name" value="BLR0577 PROTEIN"/>
    <property type="match status" value="1"/>
</dbReference>
<proteinExistence type="predicted"/>
<dbReference type="Proteomes" id="UP001430306">
    <property type="component" value="Unassembled WGS sequence"/>
</dbReference>
<evidence type="ECO:0000313" key="2">
    <source>
        <dbReference type="EMBL" id="MCC9641993.1"/>
    </source>
</evidence>
<accession>A0ABS8NEN2</accession>
<dbReference type="Gene3D" id="3.50.50.60">
    <property type="entry name" value="FAD/NAD(P)-binding domain"/>
    <property type="match status" value="1"/>
</dbReference>
<dbReference type="RefSeq" id="WP_230272565.1">
    <property type="nucleotide sequence ID" value="NZ_JAJKFW010000014.1"/>
</dbReference>
<feature type="domain" description="FAD-dependent urate hydroxylase HpyO/Asp monooxygenase CreE-like FAD/NAD(P)-binding" evidence="1">
    <location>
        <begin position="28"/>
        <end position="207"/>
    </location>
</feature>
<evidence type="ECO:0000313" key="3">
    <source>
        <dbReference type="Proteomes" id="UP001430306"/>
    </source>
</evidence>
<organism evidence="2 3">
    <name type="scientific">Rhodopirellula halodulae</name>
    <dbReference type="NCBI Taxonomy" id="2894198"/>
    <lineage>
        <taxon>Bacteria</taxon>
        <taxon>Pseudomonadati</taxon>
        <taxon>Planctomycetota</taxon>
        <taxon>Planctomycetia</taxon>
        <taxon>Pirellulales</taxon>
        <taxon>Pirellulaceae</taxon>
        <taxon>Rhodopirellula</taxon>
    </lineage>
</organism>
<dbReference type="InterPro" id="IPR052189">
    <property type="entry name" value="L-asp_N-monooxygenase_NS-form"/>
</dbReference>
<dbReference type="InterPro" id="IPR036188">
    <property type="entry name" value="FAD/NAD-bd_sf"/>
</dbReference>
<gene>
    <name evidence="2" type="ORF">LOC71_06880</name>
</gene>
<sequence length="562" mass="61901">MSVAISGGSIADLPFFDGASPRSPIQLAIVGCGPRGLQCLDALSRNLSKDELAQVEITVFEPSAHPGAGCVYDLKQSRMLRMNFATQYIDFWKVDRDQTTSKSGSLIGWLDRNYPEYAASDQFVPRAVVGEYLHDCFEVVCKRLRRWTKLNVVRARVESIRHCAAGEANAEVAATTKAMTLSDDEGWWVWDGSEERKFDRVVLTTGHEGLRSSDEIQCDDTGAFVYPVENSLSEERIPAGGDVFLRGFGLTAIDAILMLTEGRGGTFVQGDGLPTYQASGQEPNCIAVHCRSGRPMLAKPTAKLEPINDRFWEPYRQELSKYEASHGSVKFCRDIWTVVAEAASELLIRSGDAVSRRDVEEWFRGWSRYKMDEVSARKAMLQSYGVATGAREMDVPFALGEAWRQLYPQIVSLISFGGLAEGQWKAYSQTAAEMERIAFGPPAESVAKVLRLIRDGKVRLCEQNEPSQDSVVVNAVIASPHQANEDGPLSQLILRGDVQVDPVTEAVRVSESGSVLGGRKGLAIFGRATEGWVIGNDTLSRTLHQQIQNWAETIAVDAHSRG</sequence>
<comment type="caution">
    <text evidence="2">The sequence shown here is derived from an EMBL/GenBank/DDBJ whole genome shotgun (WGS) entry which is preliminary data.</text>
</comment>
<evidence type="ECO:0000259" key="1">
    <source>
        <dbReference type="Pfam" id="PF13454"/>
    </source>
</evidence>